<organism evidence="2 3">
    <name type="scientific">Streptomyces himastatinicus ATCC 53653</name>
    <dbReference type="NCBI Taxonomy" id="457427"/>
    <lineage>
        <taxon>Bacteria</taxon>
        <taxon>Bacillati</taxon>
        <taxon>Actinomycetota</taxon>
        <taxon>Actinomycetes</taxon>
        <taxon>Kitasatosporales</taxon>
        <taxon>Streptomycetaceae</taxon>
        <taxon>Streptomyces</taxon>
        <taxon>Streptomyces violaceusniger group</taxon>
    </lineage>
</organism>
<accession>D9WDA7</accession>
<evidence type="ECO:0000313" key="2">
    <source>
        <dbReference type="EMBL" id="EFL25169.1"/>
    </source>
</evidence>
<dbReference type="STRING" id="457427.SSOG_04883"/>
<name>D9WDA7_9ACTN</name>
<sequence length="87" mass="8701">MSILRLRAAIEERITFQTLPRIVPADLGDTAGCLGAGLLAWDLVAAQSAARSAAPSTAPSPHPAPSPASPSPPSSPAQSAQSTEVSG</sequence>
<keyword evidence="3" id="KW-1185">Reference proteome</keyword>
<keyword evidence="2" id="KW-0418">Kinase</keyword>
<keyword evidence="2" id="KW-0808">Transferase</keyword>
<feature type="region of interest" description="Disordered" evidence="1">
    <location>
        <begin position="50"/>
        <end position="87"/>
    </location>
</feature>
<proteinExistence type="predicted"/>
<dbReference type="Proteomes" id="UP000003963">
    <property type="component" value="Unassembled WGS sequence"/>
</dbReference>
<feature type="compositionally biased region" description="Pro residues" evidence="1">
    <location>
        <begin position="58"/>
        <end position="75"/>
    </location>
</feature>
<dbReference type="EMBL" id="GG657754">
    <property type="protein sequence ID" value="EFL25169.1"/>
    <property type="molecule type" value="Genomic_DNA"/>
</dbReference>
<gene>
    <name evidence="2" type="ORF">SSOG_04883</name>
</gene>
<protein>
    <submittedName>
        <fullName evidence="2">Putative sugar kinase</fullName>
    </submittedName>
</protein>
<evidence type="ECO:0000313" key="3">
    <source>
        <dbReference type="Proteomes" id="UP000003963"/>
    </source>
</evidence>
<dbReference type="GO" id="GO:0016301">
    <property type="term" value="F:kinase activity"/>
    <property type="evidence" value="ECO:0007669"/>
    <property type="project" value="UniProtKB-KW"/>
</dbReference>
<reference evidence="2 3" key="1">
    <citation type="submission" date="2009-02" db="EMBL/GenBank/DDBJ databases">
        <title>Annotation of Streptomyces hygroscopicus strain ATCC 53653.</title>
        <authorList>
            <consortium name="The Broad Institute Genome Sequencing Platform"/>
            <consortium name="Broad Institute Microbial Sequencing Center"/>
            <person name="Fischbach M."/>
            <person name="Godfrey P."/>
            <person name="Ward D."/>
            <person name="Young S."/>
            <person name="Zeng Q."/>
            <person name="Koehrsen M."/>
            <person name="Alvarado L."/>
            <person name="Berlin A.M."/>
            <person name="Bochicchio J."/>
            <person name="Borenstein D."/>
            <person name="Chapman S.B."/>
            <person name="Chen Z."/>
            <person name="Engels R."/>
            <person name="Freedman E."/>
            <person name="Gellesch M."/>
            <person name="Goldberg J."/>
            <person name="Griggs A."/>
            <person name="Gujja S."/>
            <person name="Heilman E.R."/>
            <person name="Heiman D.I."/>
            <person name="Hepburn T.A."/>
            <person name="Howarth C."/>
            <person name="Jen D."/>
            <person name="Larson L."/>
            <person name="Lewis B."/>
            <person name="Mehta T."/>
            <person name="Park D."/>
            <person name="Pearson M."/>
            <person name="Richards J."/>
            <person name="Roberts A."/>
            <person name="Saif S."/>
            <person name="Shea T.D."/>
            <person name="Shenoy N."/>
            <person name="Sisk P."/>
            <person name="Stolte C."/>
            <person name="Sykes S.N."/>
            <person name="Thomson T."/>
            <person name="Walk T."/>
            <person name="White J."/>
            <person name="Yandava C."/>
            <person name="Straight P."/>
            <person name="Clardy J."/>
            <person name="Hung D."/>
            <person name="Kolter R."/>
            <person name="Mekalanos J."/>
            <person name="Walker S."/>
            <person name="Walsh C.T."/>
            <person name="Wieland-Brown L.C."/>
            <person name="Haas B."/>
            <person name="Nusbaum C."/>
            <person name="Birren B."/>
        </authorList>
    </citation>
    <scope>NUCLEOTIDE SEQUENCE [LARGE SCALE GENOMIC DNA]</scope>
    <source>
        <strain evidence="2 3">ATCC 53653</strain>
    </source>
</reference>
<dbReference type="AlphaFoldDB" id="D9WDA7"/>
<dbReference type="HOGENOM" id="CLU_2481971_0_0_11"/>
<feature type="compositionally biased region" description="Low complexity" evidence="1">
    <location>
        <begin position="76"/>
        <end position="87"/>
    </location>
</feature>
<evidence type="ECO:0000256" key="1">
    <source>
        <dbReference type="SAM" id="MobiDB-lite"/>
    </source>
</evidence>